<accession>X1TXF8</accession>
<feature type="transmembrane region" description="Helical" evidence="1">
    <location>
        <begin position="6"/>
        <end position="26"/>
    </location>
</feature>
<protein>
    <submittedName>
        <fullName evidence="2">Uncharacterized protein</fullName>
    </submittedName>
</protein>
<name>X1TXF8_9ZZZZ</name>
<proteinExistence type="predicted"/>
<organism evidence="2">
    <name type="scientific">marine sediment metagenome</name>
    <dbReference type="NCBI Taxonomy" id="412755"/>
    <lineage>
        <taxon>unclassified sequences</taxon>
        <taxon>metagenomes</taxon>
        <taxon>ecological metagenomes</taxon>
    </lineage>
</organism>
<reference evidence="2" key="1">
    <citation type="journal article" date="2014" name="Front. Microbiol.">
        <title>High frequency of phylogenetically diverse reductive dehalogenase-homologous genes in deep subseafloor sedimentary metagenomes.</title>
        <authorList>
            <person name="Kawai M."/>
            <person name="Futagami T."/>
            <person name="Toyoda A."/>
            <person name="Takaki Y."/>
            <person name="Nishi S."/>
            <person name="Hori S."/>
            <person name="Arai W."/>
            <person name="Tsubouchi T."/>
            <person name="Morono Y."/>
            <person name="Uchiyama I."/>
            <person name="Ito T."/>
            <person name="Fujiyama A."/>
            <person name="Inagaki F."/>
            <person name="Takami H."/>
        </authorList>
    </citation>
    <scope>NUCLEOTIDE SEQUENCE</scope>
    <source>
        <strain evidence="2">Expedition CK06-06</strain>
    </source>
</reference>
<evidence type="ECO:0000256" key="1">
    <source>
        <dbReference type="SAM" id="Phobius"/>
    </source>
</evidence>
<keyword evidence="1" id="KW-0472">Membrane</keyword>
<gene>
    <name evidence="2" type="ORF">S12H4_27258</name>
</gene>
<comment type="caution">
    <text evidence="2">The sequence shown here is derived from an EMBL/GenBank/DDBJ whole genome shotgun (WGS) entry which is preliminary data.</text>
</comment>
<keyword evidence="1" id="KW-1133">Transmembrane helix</keyword>
<sequence>MKKLTSIEKLLLIIMICVLIATGILIHNKYRQEKAIKTIQDVINTETETKQNIENYNAIVRINCETIQILIIGELADSDYKTLKYQLTTNGGDIFFYEADIKVPG</sequence>
<keyword evidence="1" id="KW-0812">Transmembrane</keyword>
<feature type="non-terminal residue" evidence="2">
    <location>
        <position position="105"/>
    </location>
</feature>
<dbReference type="EMBL" id="BARW01015547">
    <property type="protein sequence ID" value="GAI96036.1"/>
    <property type="molecule type" value="Genomic_DNA"/>
</dbReference>
<dbReference type="AlphaFoldDB" id="X1TXF8"/>
<evidence type="ECO:0000313" key="2">
    <source>
        <dbReference type="EMBL" id="GAI96036.1"/>
    </source>
</evidence>